<keyword evidence="1" id="KW-0472">Membrane</keyword>
<evidence type="ECO:0000313" key="2">
    <source>
        <dbReference type="EMBL" id="MBX65842.1"/>
    </source>
</evidence>
<sequence>MPLTSIYISFSALLAIGPGLLVLLMLNTNEYWSGMT</sequence>
<keyword evidence="1" id="KW-1133">Transmembrane helix</keyword>
<accession>A0A2P2QFQ2</accession>
<organism evidence="2">
    <name type="scientific">Rhizophora mucronata</name>
    <name type="common">Asiatic mangrove</name>
    <dbReference type="NCBI Taxonomy" id="61149"/>
    <lineage>
        <taxon>Eukaryota</taxon>
        <taxon>Viridiplantae</taxon>
        <taxon>Streptophyta</taxon>
        <taxon>Embryophyta</taxon>
        <taxon>Tracheophyta</taxon>
        <taxon>Spermatophyta</taxon>
        <taxon>Magnoliopsida</taxon>
        <taxon>eudicotyledons</taxon>
        <taxon>Gunneridae</taxon>
        <taxon>Pentapetalae</taxon>
        <taxon>rosids</taxon>
        <taxon>fabids</taxon>
        <taxon>Malpighiales</taxon>
        <taxon>Rhizophoraceae</taxon>
        <taxon>Rhizophora</taxon>
    </lineage>
</organism>
<protein>
    <submittedName>
        <fullName evidence="2">Uncharacterized protein</fullName>
    </submittedName>
</protein>
<reference evidence="2" key="1">
    <citation type="submission" date="2018-02" db="EMBL/GenBank/DDBJ databases">
        <title>Rhizophora mucronata_Transcriptome.</title>
        <authorList>
            <person name="Meera S.P."/>
            <person name="Sreeshan A."/>
            <person name="Augustine A."/>
        </authorList>
    </citation>
    <scope>NUCLEOTIDE SEQUENCE</scope>
    <source>
        <tissue evidence="2">Leaf</tissue>
    </source>
</reference>
<evidence type="ECO:0000256" key="1">
    <source>
        <dbReference type="SAM" id="Phobius"/>
    </source>
</evidence>
<dbReference type="AlphaFoldDB" id="A0A2P2QFQ2"/>
<keyword evidence="1" id="KW-0812">Transmembrane</keyword>
<dbReference type="EMBL" id="GGEC01085358">
    <property type="protein sequence ID" value="MBX65842.1"/>
    <property type="molecule type" value="Transcribed_RNA"/>
</dbReference>
<proteinExistence type="predicted"/>
<name>A0A2P2QFQ2_RHIMU</name>
<feature type="transmembrane region" description="Helical" evidence="1">
    <location>
        <begin position="6"/>
        <end position="26"/>
    </location>
</feature>